<comment type="similarity">
    <text evidence="3">Belongs to the Nudix hydrolase family.</text>
</comment>
<comment type="cofactor">
    <cofactor evidence="1">
        <name>Mg(2+)</name>
        <dbReference type="ChEBI" id="CHEBI:18420"/>
    </cofactor>
</comment>
<evidence type="ECO:0000313" key="6">
    <source>
        <dbReference type="Proteomes" id="UP001177295"/>
    </source>
</evidence>
<organism evidence="5 6">
    <name type="scientific">Candidatus Southlakia epibionticum</name>
    <dbReference type="NCBI Taxonomy" id="3043284"/>
    <lineage>
        <taxon>Bacteria</taxon>
        <taxon>Candidatus Saccharimonadota</taxon>
        <taxon>Candidatus Saccharimonadia</taxon>
        <taxon>Candidatus Saccharimonadales</taxon>
        <taxon>Candidatus Saccharimonadaceae</taxon>
        <taxon>Candidatus Southlakia</taxon>
    </lineage>
</organism>
<dbReference type="RefSeq" id="WP_376753682.1">
    <property type="nucleotide sequence ID" value="NZ_CP124550.1"/>
</dbReference>
<dbReference type="InterPro" id="IPR000086">
    <property type="entry name" value="NUDIX_hydrolase_dom"/>
</dbReference>
<dbReference type="PANTHER" id="PTHR11839:SF18">
    <property type="entry name" value="NUDIX HYDROLASE DOMAIN-CONTAINING PROTEIN"/>
    <property type="match status" value="1"/>
</dbReference>
<dbReference type="GO" id="GO:0016787">
    <property type="term" value="F:hydrolase activity"/>
    <property type="evidence" value="ECO:0007669"/>
    <property type="project" value="UniProtKB-KW"/>
</dbReference>
<dbReference type="PROSITE" id="PS51462">
    <property type="entry name" value="NUDIX"/>
    <property type="match status" value="1"/>
</dbReference>
<proteinExistence type="inferred from homology"/>
<dbReference type="CDD" id="cd03424">
    <property type="entry name" value="NUDIX_ADPRase_Nudt5_UGPPase_Nudt14"/>
    <property type="match status" value="1"/>
</dbReference>
<dbReference type="PANTHER" id="PTHR11839">
    <property type="entry name" value="UDP/ADP-SUGAR PYROPHOSPHATASE"/>
    <property type="match status" value="1"/>
</dbReference>
<keyword evidence="6" id="KW-1185">Reference proteome</keyword>
<dbReference type="EC" id="3.6.1.-" evidence="5"/>
<evidence type="ECO:0000259" key="4">
    <source>
        <dbReference type="PROSITE" id="PS51462"/>
    </source>
</evidence>
<dbReference type="PRINTS" id="PR00502">
    <property type="entry name" value="NUDIXFAMILY"/>
</dbReference>
<feature type="domain" description="Nudix hydrolase" evidence="4">
    <location>
        <begin position="42"/>
        <end position="170"/>
    </location>
</feature>
<evidence type="ECO:0000256" key="3">
    <source>
        <dbReference type="RuleBase" id="RU003476"/>
    </source>
</evidence>
<dbReference type="InterPro" id="IPR020084">
    <property type="entry name" value="NUDIX_hydrolase_CS"/>
</dbReference>
<reference evidence="5 6" key="1">
    <citation type="journal article" date="2023" name="Cell">
        <title>Genetic manipulation of Patescibacteria provides mechanistic insights into microbial dark matter and the epibiotic lifestyle.</title>
        <authorList>
            <person name="Wang Y."/>
            <person name="Gallagher L.A."/>
            <person name="Andrade P.A."/>
            <person name="Liu A."/>
            <person name="Humphreys I.R."/>
            <person name="Turkarslan S."/>
            <person name="Cutler K.J."/>
            <person name="Arrieta-Ortiz M.L."/>
            <person name="Li Y."/>
            <person name="Radey M.C."/>
            <person name="McLean J.S."/>
            <person name="Cong Q."/>
            <person name="Baker D."/>
            <person name="Baliga N.S."/>
            <person name="Peterson S.B."/>
            <person name="Mougous J.D."/>
        </authorList>
    </citation>
    <scope>NUCLEOTIDE SEQUENCE [LARGE SCALE GENOMIC DNA]</scope>
    <source>
        <strain evidence="5 6">ML1</strain>
    </source>
</reference>
<dbReference type="Pfam" id="PF00293">
    <property type="entry name" value="NUDIX"/>
    <property type="match status" value="1"/>
</dbReference>
<dbReference type="Proteomes" id="UP001177295">
    <property type="component" value="Chromosome"/>
</dbReference>
<evidence type="ECO:0000256" key="1">
    <source>
        <dbReference type="ARBA" id="ARBA00001946"/>
    </source>
</evidence>
<dbReference type="SUPFAM" id="SSF55811">
    <property type="entry name" value="Nudix"/>
    <property type="match status" value="1"/>
</dbReference>
<name>A0ABY8WVM8_9BACT</name>
<dbReference type="InterPro" id="IPR015797">
    <property type="entry name" value="NUDIX_hydrolase-like_dom_sf"/>
</dbReference>
<evidence type="ECO:0000313" key="5">
    <source>
        <dbReference type="EMBL" id="WIO46137.1"/>
    </source>
</evidence>
<sequence length="216" mass="24669">MIKPWKFIARKHIFQHPRLQLTEDTVALPNGKEISYLREEPAKMHSVAIIAINADEHILLQKEYSYPPNTVLWQLPGGAIESGENIIDAARRELAEESGFTANSCTVIGSYYLNNRRSDRKQFVIACRDLREETLPSDDEEFIESVWTDRAEITRMVAAGEIENITLLAALQLYDSFNNSAFIIYNLSISLKISNLLNCIPNLAALRRHNLLRARR</sequence>
<protein>
    <submittedName>
        <fullName evidence="5">RNA pyrophosphohydrolase</fullName>
        <ecNumber evidence="5">3.6.1.-</ecNumber>
    </submittedName>
</protein>
<dbReference type="InterPro" id="IPR020476">
    <property type="entry name" value="Nudix_hydrolase"/>
</dbReference>
<dbReference type="Gene3D" id="3.90.79.10">
    <property type="entry name" value="Nucleoside Triphosphate Pyrophosphohydrolase"/>
    <property type="match status" value="1"/>
</dbReference>
<accession>A0ABY8WVM8</accession>
<dbReference type="PROSITE" id="PS00893">
    <property type="entry name" value="NUDIX_BOX"/>
    <property type="match status" value="1"/>
</dbReference>
<evidence type="ECO:0000256" key="2">
    <source>
        <dbReference type="ARBA" id="ARBA00022801"/>
    </source>
</evidence>
<gene>
    <name evidence="5" type="primary">rppH_5</name>
    <name evidence="5" type="ORF">SEML1_0518</name>
</gene>
<dbReference type="EMBL" id="CP124550">
    <property type="protein sequence ID" value="WIO46137.1"/>
    <property type="molecule type" value="Genomic_DNA"/>
</dbReference>
<keyword evidence="2 3" id="KW-0378">Hydrolase</keyword>